<gene>
    <name evidence="3" type="ordered locus">BN6_84390</name>
</gene>
<dbReference type="PANTHER" id="PTHR43794">
    <property type="entry name" value="AMINOHYDROLASE SSNA-RELATED"/>
    <property type="match status" value="1"/>
</dbReference>
<dbReference type="Gene3D" id="2.30.40.10">
    <property type="entry name" value="Urease, subunit C, domain 1"/>
    <property type="match status" value="1"/>
</dbReference>
<evidence type="ECO:0000256" key="1">
    <source>
        <dbReference type="ARBA" id="ARBA00022801"/>
    </source>
</evidence>
<dbReference type="HOGENOM" id="CLU_012358_2_1_11"/>
<dbReference type="Proteomes" id="UP000006281">
    <property type="component" value="Chromosome"/>
</dbReference>
<dbReference type="KEGG" id="sesp:BN6_84390"/>
<dbReference type="SUPFAM" id="SSF51556">
    <property type="entry name" value="Metallo-dependent hydrolases"/>
    <property type="match status" value="1"/>
</dbReference>
<dbReference type="Pfam" id="PF01979">
    <property type="entry name" value="Amidohydro_1"/>
    <property type="match status" value="1"/>
</dbReference>
<dbReference type="GO" id="GO:0016810">
    <property type="term" value="F:hydrolase activity, acting on carbon-nitrogen (but not peptide) bonds"/>
    <property type="evidence" value="ECO:0007669"/>
    <property type="project" value="InterPro"/>
</dbReference>
<dbReference type="PATRIC" id="fig|1179773.3.peg.8522"/>
<protein>
    <submittedName>
        <fullName evidence="3">Amidohydrolase family protein</fullName>
    </submittedName>
</protein>
<dbReference type="CDD" id="cd01298">
    <property type="entry name" value="ATZ_TRZ_like"/>
    <property type="match status" value="1"/>
</dbReference>
<dbReference type="InterPro" id="IPR011059">
    <property type="entry name" value="Metal-dep_hydrolase_composite"/>
</dbReference>
<reference evidence="3 4" key="1">
    <citation type="journal article" date="2012" name="BMC Genomics">
        <title>Complete genome sequence of Saccharothrix espanaensis DSM 44229T and comparison to the other completely sequenced Pseudonocardiaceae.</title>
        <authorList>
            <person name="Strobel T."/>
            <person name="Al-Dilaimi A."/>
            <person name="Blom J."/>
            <person name="Gessner A."/>
            <person name="Kalinowski J."/>
            <person name="Luzhetska M."/>
            <person name="Puhler A."/>
            <person name="Szczepanowski R."/>
            <person name="Bechthold A."/>
            <person name="Ruckert C."/>
        </authorList>
    </citation>
    <scope>NUCLEOTIDE SEQUENCE [LARGE SCALE GENOMIC DNA]</scope>
    <source>
        <strain evidence="4">ATCC 51144 / DSM 44229 / JCM 9112 / NBRC 15066 / NRRL 15764</strain>
    </source>
</reference>
<dbReference type="EMBL" id="HE804045">
    <property type="protein sequence ID" value="CCH35654.1"/>
    <property type="molecule type" value="Genomic_DNA"/>
</dbReference>
<keyword evidence="4" id="KW-1185">Reference proteome</keyword>
<dbReference type="InterPro" id="IPR006680">
    <property type="entry name" value="Amidohydro-rel"/>
</dbReference>
<dbReference type="InterPro" id="IPR050287">
    <property type="entry name" value="MTA/SAH_deaminase"/>
</dbReference>
<sequence length="446" mass="47190">MPGAQGVCGRIVGMSLRLHAPVVLPCDPSCTVLRDAVVDVVDGRIAHVGPAADAPAFDGEVRRLTGILIPGLVNTHAHSPMVVLRGLGGDLPLLRWLREAMWPAEAKMTASDIGAGMLLGAVEMLRNGVTTSSEMYFHGPELTDAVLRAGSRVIFGAAIMDLPGMPWRPMTDEISRWVDADGLRFGPHERVELSYGPHSAYLLKPEALGEIAGEARERGALLQLHVAESTEEDVEQRASHGSVPRLLEQAGVLGGRVLSAHSVHLSPEDIAIYAEHRVGVAHCPGSNTKLASGIAPLREYLDAGVPIGLGTDGPASNDDLDLFEEARLAALLARVTSMDATAMRAADALLLATRGGAAALGRDDLGALEAGRWGDVVHVDVDDPAFATGLDSPDEQVLANLVWASGTRRVKDVWVAGEQVVADGETTRVDRREAQAGVATVSRRLR</sequence>
<organism evidence="3 4">
    <name type="scientific">Saccharothrix espanaensis (strain ATCC 51144 / DSM 44229 / JCM 9112 / NBRC 15066 / NRRL 15764)</name>
    <dbReference type="NCBI Taxonomy" id="1179773"/>
    <lineage>
        <taxon>Bacteria</taxon>
        <taxon>Bacillati</taxon>
        <taxon>Actinomycetota</taxon>
        <taxon>Actinomycetes</taxon>
        <taxon>Pseudonocardiales</taxon>
        <taxon>Pseudonocardiaceae</taxon>
        <taxon>Saccharothrix</taxon>
    </lineage>
</organism>
<dbReference type="PANTHER" id="PTHR43794:SF11">
    <property type="entry name" value="AMIDOHYDROLASE-RELATED DOMAIN-CONTAINING PROTEIN"/>
    <property type="match status" value="1"/>
</dbReference>
<dbReference type="STRING" id="1179773.BN6_84390"/>
<dbReference type="eggNOG" id="COG0402">
    <property type="taxonomic scope" value="Bacteria"/>
</dbReference>
<evidence type="ECO:0000313" key="4">
    <source>
        <dbReference type="Proteomes" id="UP000006281"/>
    </source>
</evidence>
<feature type="domain" description="Amidohydrolase-related" evidence="2">
    <location>
        <begin position="67"/>
        <end position="420"/>
    </location>
</feature>
<proteinExistence type="predicted"/>
<dbReference type="AlphaFoldDB" id="K0KFX3"/>
<accession>K0KFX3</accession>
<name>K0KFX3_SACES</name>
<evidence type="ECO:0000313" key="3">
    <source>
        <dbReference type="EMBL" id="CCH35654.1"/>
    </source>
</evidence>
<evidence type="ECO:0000259" key="2">
    <source>
        <dbReference type="Pfam" id="PF01979"/>
    </source>
</evidence>
<dbReference type="Gene3D" id="3.20.20.140">
    <property type="entry name" value="Metal-dependent hydrolases"/>
    <property type="match status" value="1"/>
</dbReference>
<keyword evidence="1 3" id="KW-0378">Hydrolase</keyword>
<dbReference type="SUPFAM" id="SSF51338">
    <property type="entry name" value="Composite domain of metallo-dependent hydrolases"/>
    <property type="match status" value="1"/>
</dbReference>
<dbReference type="InterPro" id="IPR032466">
    <property type="entry name" value="Metal_Hydrolase"/>
</dbReference>